<gene>
    <name evidence="2" type="ORF">ABVQ20_00145</name>
</gene>
<evidence type="ECO:0000313" key="2">
    <source>
        <dbReference type="EMBL" id="MET2825381.1"/>
    </source>
</evidence>
<reference evidence="2 3" key="1">
    <citation type="submission" date="2024-06" db="EMBL/GenBank/DDBJ databases">
        <authorList>
            <person name="Kim D.-U."/>
        </authorList>
    </citation>
    <scope>NUCLEOTIDE SEQUENCE [LARGE SCALE GENOMIC DNA]</scope>
    <source>
        <strain evidence="2 3">KACC15460</strain>
    </source>
</reference>
<keyword evidence="3" id="KW-1185">Reference proteome</keyword>
<proteinExistence type="predicted"/>
<keyword evidence="1" id="KW-0472">Membrane</keyword>
<name>A0ABV2D5S0_9HYPH</name>
<evidence type="ECO:0000256" key="1">
    <source>
        <dbReference type="SAM" id="Phobius"/>
    </source>
</evidence>
<dbReference type="Proteomes" id="UP001548832">
    <property type="component" value="Unassembled WGS sequence"/>
</dbReference>
<dbReference type="EMBL" id="JBEWSZ010000001">
    <property type="protein sequence ID" value="MET2825381.1"/>
    <property type="molecule type" value="Genomic_DNA"/>
</dbReference>
<comment type="caution">
    <text evidence="2">The sequence shown here is derived from an EMBL/GenBank/DDBJ whole genome shotgun (WGS) entry which is preliminary data.</text>
</comment>
<accession>A0ABV2D5S0</accession>
<evidence type="ECO:0000313" key="3">
    <source>
        <dbReference type="Proteomes" id="UP001548832"/>
    </source>
</evidence>
<feature type="transmembrane region" description="Helical" evidence="1">
    <location>
        <begin position="22"/>
        <end position="45"/>
    </location>
</feature>
<protein>
    <submittedName>
        <fullName evidence="2">Uncharacterized protein</fullName>
    </submittedName>
</protein>
<sequence>MTDIIDEEELPKPNLVQRSRSIVQATMLFASPIISIGCAIIVGYFTYMAANQKPSEDMFSLAISILKSSDASPEMRSWATGVLGMQTGIPMPARFSQQ</sequence>
<keyword evidence="1" id="KW-1133">Transmembrane helix</keyword>
<organism evidence="2 3">
    <name type="scientific">Mesorhizobium shangrilense</name>
    <dbReference type="NCBI Taxonomy" id="460060"/>
    <lineage>
        <taxon>Bacteria</taxon>
        <taxon>Pseudomonadati</taxon>
        <taxon>Pseudomonadota</taxon>
        <taxon>Alphaproteobacteria</taxon>
        <taxon>Hyphomicrobiales</taxon>
        <taxon>Phyllobacteriaceae</taxon>
        <taxon>Mesorhizobium</taxon>
    </lineage>
</organism>
<keyword evidence="1" id="KW-0812">Transmembrane</keyword>
<dbReference type="RefSeq" id="WP_354457473.1">
    <property type="nucleotide sequence ID" value="NZ_JBEWSZ010000001.1"/>
</dbReference>